<organism evidence="4 5">
    <name type="scientific">Halalkalibacter akibai (strain ATCC 43226 / DSM 21942 / CIP 109018 / JCM 9157 / 1139)</name>
    <name type="common">Bacillus akibai</name>
    <dbReference type="NCBI Taxonomy" id="1236973"/>
    <lineage>
        <taxon>Bacteria</taxon>
        <taxon>Bacillati</taxon>
        <taxon>Bacillota</taxon>
        <taxon>Bacilli</taxon>
        <taxon>Bacillales</taxon>
        <taxon>Bacillaceae</taxon>
        <taxon>Halalkalibacter</taxon>
    </lineage>
</organism>
<dbReference type="PANTHER" id="PTHR47964:SF1">
    <property type="entry name" value="ATP-DEPENDENT DNA HELICASE HOMOLOG RECG, CHLOROPLASTIC"/>
    <property type="match status" value="1"/>
</dbReference>
<evidence type="ECO:0000256" key="2">
    <source>
        <dbReference type="ARBA" id="ARBA00022806"/>
    </source>
</evidence>
<comment type="caution">
    <text evidence="4">The sequence shown here is derived from an EMBL/GenBank/DDBJ whole genome shotgun (WGS) entry which is preliminary data.</text>
</comment>
<protein>
    <submittedName>
        <fullName evidence="4">ATP-dependent DNA helicase RecG</fullName>
    </submittedName>
</protein>
<accession>W4QQL0</accession>
<evidence type="ECO:0000256" key="1">
    <source>
        <dbReference type="ARBA" id="ARBA00022801"/>
    </source>
</evidence>
<evidence type="ECO:0000313" key="4">
    <source>
        <dbReference type="EMBL" id="GAE33913.1"/>
    </source>
</evidence>
<gene>
    <name evidence="4" type="ORF">JCM9157_940</name>
</gene>
<keyword evidence="2 4" id="KW-0067">ATP-binding</keyword>
<dbReference type="STRING" id="1236973.JCM9157_940"/>
<dbReference type="GO" id="GO:0003678">
    <property type="term" value="F:DNA helicase activity"/>
    <property type="evidence" value="ECO:0007669"/>
    <property type="project" value="TreeGrafter"/>
</dbReference>
<dbReference type="CDD" id="cd04488">
    <property type="entry name" value="RecG_wedge_OBF"/>
    <property type="match status" value="1"/>
</dbReference>
<sequence length="222" mass="25989">MDQAVTEVTGVGEETAKLLQGLRIYTVGDLLEHFPYRYEDYQLKDLHEVKHEERVTVVGIVQSEVSIRYFGKKKNRLSFRLLVNQILVTVTFFNRAFLKSQIKLGAELTITGKWDQHRMTITGSECKQGREEREQTIAPIYSVSGKLTTKAIRKFIYQAMNQFSTQIPDLIPEQLRESYKLPSKREALSRLHFPPNPESMKHARRRMVYEEFLLFQLKMQAF</sequence>
<proteinExistence type="predicted"/>
<evidence type="ECO:0000259" key="3">
    <source>
        <dbReference type="Pfam" id="PF17191"/>
    </source>
</evidence>
<reference evidence="4 5" key="1">
    <citation type="journal article" date="2014" name="Genome Announc.">
        <title>Draft Genome Sequences of Three Alkaliphilic Bacillus Strains, Bacillus wakoensis JCM 9140T, Bacillus akibai JCM 9157T, and Bacillus hemicellulosilyticus JCM 9152T.</title>
        <authorList>
            <person name="Yuki M."/>
            <person name="Oshima K."/>
            <person name="Suda W."/>
            <person name="Oshida Y."/>
            <person name="Kitamura K."/>
            <person name="Iida T."/>
            <person name="Hattori M."/>
            <person name="Ohkuma M."/>
        </authorList>
    </citation>
    <scope>NUCLEOTIDE SEQUENCE [LARGE SCALE GENOMIC DNA]</scope>
    <source>
        <strain evidence="4 5">JCM 9157</strain>
    </source>
</reference>
<keyword evidence="2 4" id="KW-0347">Helicase</keyword>
<dbReference type="Proteomes" id="UP000018896">
    <property type="component" value="Unassembled WGS sequence"/>
</dbReference>
<keyword evidence="5" id="KW-1185">Reference proteome</keyword>
<dbReference type="eggNOG" id="COG1200">
    <property type="taxonomic scope" value="Bacteria"/>
</dbReference>
<evidence type="ECO:0000313" key="5">
    <source>
        <dbReference type="Proteomes" id="UP000018896"/>
    </source>
</evidence>
<dbReference type="InterPro" id="IPR012340">
    <property type="entry name" value="NA-bd_OB-fold"/>
</dbReference>
<dbReference type="AlphaFoldDB" id="W4QQL0"/>
<dbReference type="PANTHER" id="PTHR47964">
    <property type="entry name" value="ATP-DEPENDENT DNA HELICASE HOMOLOG RECG, CHLOROPLASTIC"/>
    <property type="match status" value="1"/>
</dbReference>
<keyword evidence="2 4" id="KW-0547">Nucleotide-binding</keyword>
<feature type="domain" description="RecG wedge" evidence="3">
    <location>
        <begin position="9"/>
        <end position="160"/>
    </location>
</feature>
<dbReference type="InterPro" id="IPR047112">
    <property type="entry name" value="RecG/Mfd"/>
</dbReference>
<name>W4QQL0_HALA3</name>
<dbReference type="SUPFAM" id="SSF50249">
    <property type="entry name" value="Nucleic acid-binding proteins"/>
    <property type="match status" value="1"/>
</dbReference>
<dbReference type="GO" id="GO:0006281">
    <property type="term" value="P:DNA repair"/>
    <property type="evidence" value="ECO:0007669"/>
    <property type="project" value="InterPro"/>
</dbReference>
<dbReference type="EMBL" id="BAUV01000004">
    <property type="protein sequence ID" value="GAE33913.1"/>
    <property type="molecule type" value="Genomic_DNA"/>
</dbReference>
<dbReference type="InterPro" id="IPR033454">
    <property type="entry name" value="RecG_wedge"/>
</dbReference>
<dbReference type="Pfam" id="PF17191">
    <property type="entry name" value="RecG_wedge"/>
    <property type="match status" value="1"/>
</dbReference>
<dbReference type="GO" id="GO:0016787">
    <property type="term" value="F:hydrolase activity"/>
    <property type="evidence" value="ECO:0007669"/>
    <property type="project" value="UniProtKB-KW"/>
</dbReference>
<keyword evidence="1" id="KW-0378">Hydrolase</keyword>
<dbReference type="Gene3D" id="2.40.50.140">
    <property type="entry name" value="Nucleic acid-binding proteins"/>
    <property type="match status" value="1"/>
</dbReference>